<feature type="compositionally biased region" description="Low complexity" evidence="4">
    <location>
        <begin position="621"/>
        <end position="637"/>
    </location>
</feature>
<evidence type="ECO:0000256" key="4">
    <source>
        <dbReference type="SAM" id="MobiDB-lite"/>
    </source>
</evidence>
<keyword evidence="2 5" id="KW-0732">Signal</keyword>
<keyword evidence="3" id="KW-0843">Virulence</keyword>
<dbReference type="Pfam" id="PF01476">
    <property type="entry name" value="LysM"/>
    <property type="match status" value="1"/>
</dbReference>
<proteinExistence type="predicted"/>
<dbReference type="Gene3D" id="3.10.350.10">
    <property type="entry name" value="LysM domain"/>
    <property type="match status" value="5"/>
</dbReference>
<feature type="domain" description="LysM" evidence="6">
    <location>
        <begin position="372"/>
        <end position="418"/>
    </location>
</feature>
<dbReference type="PROSITE" id="PS51782">
    <property type="entry name" value="LYSM"/>
    <property type="match status" value="4"/>
</dbReference>
<feature type="domain" description="LysM" evidence="6">
    <location>
        <begin position="234"/>
        <end position="279"/>
    </location>
</feature>
<sequence length="791" mass="85058">MREIRLLSSMVTTLLGLILFISPAFGARFLTNSTVPLNITDACVNALLSDVNCSPAVPALQHGIYYPKAELDQICTADCATSLASYHSQIMRSCASDTWNGIDDDILPIAMISEIFRYHYNATCLTDGTRFCNNVAASYSVFLDPESSTYPGGLPAGGDYGGIEVTDPCDICLVKSLQFQAGSPYYNGLDLQESSIYQSKTSSCGIANAPLTTTALSIVTPTSNVPSVPTCAGISYTIQAGDDCHSISQSQSIGTSWLLADNDLTSACVDFPVSGSLCLVNTCTIYTIQMNDTCKTVSRAHNITETQFKSWNPSVNAGCYNLERMVGDQVCIAIPGTPYVAPPQATLAPSIPITAAPIPTDVAVGTNTRCGRYYKAILGDYCNLIVMKFGITIENFIFLNPAINSNCTNLFAEESYCVLPVGDINTYSGKAGYVSFTVSRTSIAGDPATGLPAVIWTSPTPTTTQLPIASDTRDDCNHYFRGDFFQDSIDGTHWKSTCELAAAVMDVTIEDLQTWNPILGNTTDACAFATDVRYCGRYYAGDLPYTGDETSPLPFRDGTTPNCTQYAEVTAEGGPDCETLLNTWDLSIAQFYKWNPTVGTDCSGLWAGYRYCVRSNEVIPTSTGGPSPTSTSISAPGPTQPGQPSNCNKWHVVTTGEDCAILENEYFITHAQFIGWNPAVSEDCRTGFWGTYAYCVGTTDTISSTRSVELPEPTAGPMTPPEPSQPNNAISTCNKFAQAQDGDWCALFAERNGVTLPNLYAWNAVLKSDGSGCDSSFWKDNWYCVGVSSTT</sequence>
<reference evidence="7 8" key="1">
    <citation type="submission" date="2024-06" db="EMBL/GenBank/DDBJ databases">
        <title>Complete genome of Phlyctema vagabunda strain 19-DSS-EL-015.</title>
        <authorList>
            <person name="Fiorenzani C."/>
        </authorList>
    </citation>
    <scope>NUCLEOTIDE SEQUENCE [LARGE SCALE GENOMIC DNA]</scope>
    <source>
        <strain evidence="7 8">19-DSS-EL-015</strain>
    </source>
</reference>
<dbReference type="Proteomes" id="UP001629113">
    <property type="component" value="Unassembled WGS sequence"/>
</dbReference>
<dbReference type="PANTHER" id="PTHR34997">
    <property type="entry name" value="AM15"/>
    <property type="match status" value="1"/>
</dbReference>
<dbReference type="EMBL" id="JBFCZG010000004">
    <property type="protein sequence ID" value="KAL3423876.1"/>
    <property type="molecule type" value="Genomic_DNA"/>
</dbReference>
<dbReference type="InterPro" id="IPR036779">
    <property type="entry name" value="LysM_dom_sf"/>
</dbReference>
<gene>
    <name evidence="7" type="ORF">PVAG01_05623</name>
</gene>
<evidence type="ECO:0000256" key="1">
    <source>
        <dbReference type="ARBA" id="ARBA00022669"/>
    </source>
</evidence>
<protein>
    <submittedName>
        <fullName evidence="7">LysM domain-containing protein</fullName>
    </submittedName>
</protein>
<feature type="domain" description="LysM" evidence="6">
    <location>
        <begin position="284"/>
        <end position="332"/>
    </location>
</feature>
<comment type="caution">
    <text evidence="7">The sequence shown here is derived from an EMBL/GenBank/DDBJ whole genome shotgun (WGS) entry which is preliminary data.</text>
</comment>
<evidence type="ECO:0000256" key="3">
    <source>
        <dbReference type="ARBA" id="ARBA00023026"/>
    </source>
</evidence>
<feature type="region of interest" description="Disordered" evidence="4">
    <location>
        <begin position="621"/>
        <end position="646"/>
    </location>
</feature>
<accession>A0ABR4PLR1</accession>
<feature type="chain" id="PRO_5047483729" evidence="5">
    <location>
        <begin position="27"/>
        <end position="791"/>
    </location>
</feature>
<evidence type="ECO:0000313" key="8">
    <source>
        <dbReference type="Proteomes" id="UP001629113"/>
    </source>
</evidence>
<evidence type="ECO:0000313" key="7">
    <source>
        <dbReference type="EMBL" id="KAL3423876.1"/>
    </source>
</evidence>
<keyword evidence="8" id="KW-1185">Reference proteome</keyword>
<dbReference type="CDD" id="cd00118">
    <property type="entry name" value="LysM"/>
    <property type="match status" value="2"/>
</dbReference>
<evidence type="ECO:0000256" key="2">
    <source>
        <dbReference type="ARBA" id="ARBA00022729"/>
    </source>
</evidence>
<feature type="signal peptide" evidence="5">
    <location>
        <begin position="1"/>
        <end position="26"/>
    </location>
</feature>
<dbReference type="SMART" id="SM00257">
    <property type="entry name" value="LysM"/>
    <property type="match status" value="2"/>
</dbReference>
<dbReference type="PANTHER" id="PTHR34997:SF2">
    <property type="entry name" value="LYSM DOMAIN-CONTAINING PROTEIN-RELATED"/>
    <property type="match status" value="1"/>
</dbReference>
<keyword evidence="1" id="KW-0147">Chitin-binding</keyword>
<dbReference type="InterPro" id="IPR018392">
    <property type="entry name" value="LysM"/>
</dbReference>
<evidence type="ECO:0000259" key="6">
    <source>
        <dbReference type="PROSITE" id="PS51782"/>
    </source>
</evidence>
<evidence type="ECO:0000256" key="5">
    <source>
        <dbReference type="SAM" id="SignalP"/>
    </source>
</evidence>
<dbReference type="InterPro" id="IPR052210">
    <property type="entry name" value="LysM1-like"/>
</dbReference>
<organism evidence="7 8">
    <name type="scientific">Phlyctema vagabunda</name>
    <dbReference type="NCBI Taxonomy" id="108571"/>
    <lineage>
        <taxon>Eukaryota</taxon>
        <taxon>Fungi</taxon>
        <taxon>Dikarya</taxon>
        <taxon>Ascomycota</taxon>
        <taxon>Pezizomycotina</taxon>
        <taxon>Leotiomycetes</taxon>
        <taxon>Helotiales</taxon>
        <taxon>Dermateaceae</taxon>
        <taxon>Phlyctema</taxon>
    </lineage>
</organism>
<feature type="domain" description="LysM" evidence="6">
    <location>
        <begin position="567"/>
        <end position="613"/>
    </location>
</feature>
<name>A0ABR4PLR1_9HELO</name>